<dbReference type="EMBL" id="LRIE01000074">
    <property type="protein sequence ID" value="KZM35130.1"/>
    <property type="molecule type" value="Genomic_DNA"/>
</dbReference>
<feature type="compositionally biased region" description="Basic and acidic residues" evidence="1">
    <location>
        <begin position="112"/>
        <end position="123"/>
    </location>
</feature>
<feature type="domain" description="DUF2314" evidence="2">
    <location>
        <begin position="178"/>
        <end position="223"/>
    </location>
</feature>
<sequence length="230" mass="25465">MFGRSRRSQVPALDELVVSSVEVLELGLPVTRVVRWRDGWTYLAAVERDASQPVLVHFQDVLVLDPGLARLPLRRAQVAIRAIRVGTVGPWAVLGPYTTRIVEQMLGDGTLDRKQDGMLRDLPEDGSPGSRPDPEPWSLRDVVAWNVQHPRTYQVPEDTSGVIPGTLAKLVFLPDEGIGERMWVLVTEVDGDRMVGVLDNDPAAVVGLLAGDRVEFERRHVLDLDTRPTG</sequence>
<evidence type="ECO:0000313" key="4">
    <source>
        <dbReference type="Proteomes" id="UP000076447"/>
    </source>
</evidence>
<reference evidence="3 4" key="1">
    <citation type="submission" date="2016-01" db="EMBL/GenBank/DDBJ databases">
        <title>Genome sequence of Oerskovia enterophila VJag, an agar and cellulose degrading bacterium.</title>
        <authorList>
            <person name="Poehlein A."/>
            <person name="Jag V."/>
            <person name="Bengelsdorf F."/>
            <person name="Duerre P."/>
            <person name="Daniel R."/>
        </authorList>
    </citation>
    <scope>NUCLEOTIDE SEQUENCE [LARGE SCALE GENOMIC DNA]</scope>
    <source>
        <strain evidence="3 4">VJag</strain>
    </source>
</reference>
<dbReference type="RefSeq" id="WP_068708684.1">
    <property type="nucleotide sequence ID" value="NZ_LRIE01000074.1"/>
</dbReference>
<gene>
    <name evidence="3" type="ORF">OJAG_22940</name>
</gene>
<organism evidence="3 4">
    <name type="scientific">Oerskovia enterophila</name>
    <dbReference type="NCBI Taxonomy" id="43678"/>
    <lineage>
        <taxon>Bacteria</taxon>
        <taxon>Bacillati</taxon>
        <taxon>Actinomycetota</taxon>
        <taxon>Actinomycetes</taxon>
        <taxon>Micrococcales</taxon>
        <taxon>Cellulomonadaceae</taxon>
        <taxon>Oerskovia</taxon>
    </lineage>
</organism>
<protein>
    <recommendedName>
        <fullName evidence="2">DUF2314 domain-containing protein</fullName>
    </recommendedName>
</protein>
<accession>A0A163REK3</accession>
<name>A0A163REK3_9CELL</name>
<proteinExistence type="predicted"/>
<dbReference type="OrthoDB" id="4827574at2"/>
<dbReference type="InterPro" id="IPR018756">
    <property type="entry name" value="DUF2314"/>
</dbReference>
<feature type="region of interest" description="Disordered" evidence="1">
    <location>
        <begin position="112"/>
        <end position="136"/>
    </location>
</feature>
<dbReference type="PATRIC" id="fig|43678.3.peg.2398"/>
<evidence type="ECO:0000256" key="1">
    <source>
        <dbReference type="SAM" id="MobiDB-lite"/>
    </source>
</evidence>
<comment type="caution">
    <text evidence="3">The sequence shown here is derived from an EMBL/GenBank/DDBJ whole genome shotgun (WGS) entry which is preliminary data.</text>
</comment>
<dbReference type="Proteomes" id="UP000076447">
    <property type="component" value="Unassembled WGS sequence"/>
</dbReference>
<dbReference type="Pfam" id="PF10077">
    <property type="entry name" value="DUF2314"/>
    <property type="match status" value="1"/>
</dbReference>
<evidence type="ECO:0000313" key="3">
    <source>
        <dbReference type="EMBL" id="KZM35130.1"/>
    </source>
</evidence>
<dbReference type="AlphaFoldDB" id="A0A163REK3"/>
<evidence type="ECO:0000259" key="2">
    <source>
        <dbReference type="Pfam" id="PF10077"/>
    </source>
</evidence>